<keyword evidence="6" id="KW-0378">Hydrolase</keyword>
<dbReference type="InterPro" id="IPR028889">
    <property type="entry name" value="USP"/>
</dbReference>
<organism evidence="11">
    <name type="scientific">Thrips palmi</name>
    <name type="common">Melon thrips</name>
    <dbReference type="NCBI Taxonomy" id="161013"/>
    <lineage>
        <taxon>Eukaryota</taxon>
        <taxon>Metazoa</taxon>
        <taxon>Ecdysozoa</taxon>
        <taxon>Arthropoda</taxon>
        <taxon>Hexapoda</taxon>
        <taxon>Insecta</taxon>
        <taxon>Pterygota</taxon>
        <taxon>Neoptera</taxon>
        <taxon>Paraneoptera</taxon>
        <taxon>Thysanoptera</taxon>
        <taxon>Terebrantia</taxon>
        <taxon>Thripoidea</taxon>
        <taxon>Thripidae</taxon>
        <taxon>Thrips</taxon>
    </lineage>
</organism>
<dbReference type="Pfam" id="PF00443">
    <property type="entry name" value="UCH"/>
    <property type="match status" value="1"/>
</dbReference>
<dbReference type="Gene3D" id="3.90.70.10">
    <property type="entry name" value="Cysteine proteinases"/>
    <property type="match status" value="1"/>
</dbReference>
<gene>
    <name evidence="11" type="primary">LOC117645189</name>
</gene>
<dbReference type="PROSITE" id="PS50271">
    <property type="entry name" value="ZF_UBP"/>
    <property type="match status" value="1"/>
</dbReference>
<evidence type="ECO:0000256" key="2">
    <source>
        <dbReference type="ARBA" id="ARBA00022723"/>
    </source>
</evidence>
<dbReference type="InterPro" id="IPR018200">
    <property type="entry name" value="USP_CS"/>
</dbReference>
<sequence>MECPHLEENVRLENAPSIAETDVGKEWHCGECQSAQNTWLCLHCGDIGCGRYINGHAKQHAQDHENHNLCIDCESYAVYCYICDEFVLNDTSDNRIDRMRTILIRHPTKGEDGCILEDGCTQNDIEASSISNEKDSVSANGDSDKHSDKQSDRQSRRSNQSEQERKEELGVRQLRPRRKRSHSADSSSVENHGNYGKRQRKGMVTRTLSKNKQDKKVVGLRNLGNTCFMNAVLQSLSNIGVFYRYFKHLPALETNAKTGRGIEQSRKLTEVSDALMAEELRKVLINLNQGGKSAISPESLFHVIWKIVPRFRGYQQQDAHEFLRYMLDRLHLELLHLLPDGSLRENSYLNIGPKSRSSIVTSVFGGTLQSEVRCLNCCVESKKHDPFLDLSLDIPEKFQYLKKSSKDTTDEPTTPCDISDCLTSFIEVEELAETELYYCNNCKSKQRSTKRFWIRRLPNVLCLHLKRFRWNNCFRQKIDTSIMFPVTALDMSQYVLSSPHETRRSGAGSTLYDLAAVIVHHGTGTGSGHYTAFAVNDGGQWFHFNDSSVRQTEIETVAKCKPYIMFYIRREFRLPQLQA</sequence>
<keyword evidence="3 5" id="KW-0863">Zinc-finger</keyword>
<dbReference type="InterPro" id="IPR001607">
    <property type="entry name" value="Znf_UBP"/>
</dbReference>
<dbReference type="PANTHER" id="PTHR21646">
    <property type="entry name" value="UBIQUITIN CARBOXYL-TERMINAL HYDROLASE"/>
    <property type="match status" value="1"/>
</dbReference>
<dbReference type="PROSITE" id="PS50235">
    <property type="entry name" value="USP_3"/>
    <property type="match status" value="1"/>
</dbReference>
<dbReference type="EC" id="3.4.19.12" evidence="6"/>
<dbReference type="GO" id="GO:0006508">
    <property type="term" value="P:proteolysis"/>
    <property type="evidence" value="ECO:0007669"/>
    <property type="project" value="UniProtKB-KW"/>
</dbReference>
<dbReference type="AlphaFoldDB" id="A0A6P8YVB6"/>
<dbReference type="GO" id="GO:0016579">
    <property type="term" value="P:protein deubiquitination"/>
    <property type="evidence" value="ECO:0007669"/>
    <property type="project" value="InterPro"/>
</dbReference>
<evidence type="ECO:0000313" key="10">
    <source>
        <dbReference type="Proteomes" id="UP000515158"/>
    </source>
</evidence>
<name>A0A6P8YVB6_THRPL</name>
<dbReference type="SUPFAM" id="SSF57850">
    <property type="entry name" value="RING/U-box"/>
    <property type="match status" value="1"/>
</dbReference>
<protein>
    <recommendedName>
        <fullName evidence="6">Ubiquitin carboxyl-terminal hydrolase</fullName>
        <ecNumber evidence="6">3.4.19.12</ecNumber>
    </recommendedName>
</protein>
<dbReference type="InParanoid" id="A0A6P8YVB6"/>
<feature type="region of interest" description="Disordered" evidence="7">
    <location>
        <begin position="129"/>
        <end position="210"/>
    </location>
</feature>
<proteinExistence type="inferred from homology"/>
<dbReference type="InterPro" id="IPR038765">
    <property type="entry name" value="Papain-like_cys_pep_sf"/>
</dbReference>
<keyword evidence="6" id="KW-0645">Protease</keyword>
<dbReference type="KEGG" id="tpal:117645189"/>
<accession>A0A6P8YVB6</accession>
<feature type="compositionally biased region" description="Basic and acidic residues" evidence="7">
    <location>
        <begin position="132"/>
        <end position="155"/>
    </location>
</feature>
<dbReference type="OrthoDB" id="21192at2759"/>
<comment type="similarity">
    <text evidence="6">Belongs to the peptidase C19 family.</text>
</comment>
<keyword evidence="2" id="KW-0479">Metal-binding</keyword>
<feature type="domain" description="USP" evidence="8">
    <location>
        <begin position="218"/>
        <end position="570"/>
    </location>
</feature>
<evidence type="ECO:0000256" key="7">
    <source>
        <dbReference type="SAM" id="MobiDB-lite"/>
    </source>
</evidence>
<dbReference type="RefSeq" id="XP_034241096.1">
    <property type="nucleotide sequence ID" value="XM_034385205.1"/>
</dbReference>
<dbReference type="Pfam" id="PF02148">
    <property type="entry name" value="zf-UBP"/>
    <property type="match status" value="1"/>
</dbReference>
<dbReference type="SUPFAM" id="SSF54001">
    <property type="entry name" value="Cysteine proteinases"/>
    <property type="match status" value="1"/>
</dbReference>
<keyword evidence="6" id="KW-0788">Thiol protease</keyword>
<dbReference type="InterPro" id="IPR001394">
    <property type="entry name" value="Peptidase_C19_UCH"/>
</dbReference>
<evidence type="ECO:0000259" key="9">
    <source>
        <dbReference type="PROSITE" id="PS50271"/>
    </source>
</evidence>
<dbReference type="SMART" id="SM00290">
    <property type="entry name" value="ZnF_UBP"/>
    <property type="match status" value="1"/>
</dbReference>
<feature type="domain" description="UBP-type" evidence="9">
    <location>
        <begin position="1"/>
        <end position="107"/>
    </location>
</feature>
<dbReference type="InterPro" id="IPR013083">
    <property type="entry name" value="Znf_RING/FYVE/PHD"/>
</dbReference>
<dbReference type="GO" id="GO:0008270">
    <property type="term" value="F:zinc ion binding"/>
    <property type="evidence" value="ECO:0007669"/>
    <property type="project" value="UniProtKB-KW"/>
</dbReference>
<dbReference type="InterPro" id="IPR050185">
    <property type="entry name" value="Ub_carboxyl-term_hydrolase"/>
</dbReference>
<evidence type="ECO:0000313" key="11">
    <source>
        <dbReference type="RefSeq" id="XP_034241096.1"/>
    </source>
</evidence>
<keyword evidence="6" id="KW-0833">Ubl conjugation pathway</keyword>
<reference evidence="11" key="1">
    <citation type="submission" date="2025-08" db="UniProtKB">
        <authorList>
            <consortium name="RefSeq"/>
        </authorList>
    </citation>
    <scope>IDENTIFICATION</scope>
    <source>
        <tissue evidence="11">Total insect</tissue>
    </source>
</reference>
<evidence type="ECO:0000256" key="4">
    <source>
        <dbReference type="ARBA" id="ARBA00022833"/>
    </source>
</evidence>
<dbReference type="Gene3D" id="3.30.40.10">
    <property type="entry name" value="Zinc/RING finger domain, C3HC4 (zinc finger)"/>
    <property type="match status" value="1"/>
</dbReference>
<evidence type="ECO:0000256" key="1">
    <source>
        <dbReference type="ARBA" id="ARBA00000707"/>
    </source>
</evidence>
<evidence type="ECO:0000256" key="6">
    <source>
        <dbReference type="RuleBase" id="RU366025"/>
    </source>
</evidence>
<dbReference type="PROSITE" id="PS00973">
    <property type="entry name" value="USP_2"/>
    <property type="match status" value="1"/>
</dbReference>
<comment type="catalytic activity">
    <reaction evidence="1 6">
        <text>Thiol-dependent hydrolysis of ester, thioester, amide, peptide and isopeptide bonds formed by the C-terminal Gly of ubiquitin (a 76-residue protein attached to proteins as an intracellular targeting signal).</text>
        <dbReference type="EC" id="3.4.19.12"/>
    </reaction>
</comment>
<dbReference type="GeneID" id="117645189"/>
<dbReference type="Proteomes" id="UP000515158">
    <property type="component" value="Unplaced"/>
</dbReference>
<evidence type="ECO:0000256" key="3">
    <source>
        <dbReference type="ARBA" id="ARBA00022771"/>
    </source>
</evidence>
<evidence type="ECO:0000256" key="5">
    <source>
        <dbReference type="PROSITE-ProRule" id="PRU00502"/>
    </source>
</evidence>
<dbReference type="GO" id="GO:0004843">
    <property type="term" value="F:cysteine-type deubiquitinase activity"/>
    <property type="evidence" value="ECO:0007669"/>
    <property type="project" value="UniProtKB-UniRule"/>
</dbReference>
<evidence type="ECO:0000259" key="8">
    <source>
        <dbReference type="PROSITE" id="PS50235"/>
    </source>
</evidence>
<keyword evidence="4" id="KW-0862">Zinc</keyword>
<keyword evidence="10" id="KW-1185">Reference proteome</keyword>
<dbReference type="PROSITE" id="PS00972">
    <property type="entry name" value="USP_1"/>
    <property type="match status" value="1"/>
</dbReference>
<dbReference type="PANTHER" id="PTHR21646:SF19">
    <property type="entry name" value="UBIQUITIN CARBOXYL-TERMINAL HYDROLASE 3"/>
    <property type="match status" value="1"/>
</dbReference>